<feature type="transmembrane region" description="Helical" evidence="1">
    <location>
        <begin position="12"/>
        <end position="33"/>
    </location>
</feature>
<dbReference type="AlphaFoldDB" id="A0A832ZZ06"/>
<dbReference type="PANTHER" id="PTHR38139">
    <property type="entry name" value="GATE DOMAIN-CONTAINING PROTEIN"/>
    <property type="match status" value="1"/>
</dbReference>
<keyword evidence="1" id="KW-0812">Transmembrane</keyword>
<reference evidence="3" key="1">
    <citation type="journal article" date="2020" name="ISME J.">
        <title>Gammaproteobacteria mediating utilization of methyl-, sulfur- and petroleum organic compounds in deep ocean hydrothermal plumes.</title>
        <authorList>
            <person name="Zhou Z."/>
            <person name="Liu Y."/>
            <person name="Pan J."/>
            <person name="Cron B.R."/>
            <person name="Toner B.M."/>
            <person name="Anantharaman K."/>
            <person name="Breier J.A."/>
            <person name="Dick G.J."/>
            <person name="Li M."/>
        </authorList>
    </citation>
    <scope>NUCLEOTIDE SEQUENCE</scope>
    <source>
        <strain evidence="3">SZUA-1534</strain>
    </source>
</reference>
<feature type="transmembrane region" description="Helical" evidence="1">
    <location>
        <begin position="181"/>
        <end position="201"/>
    </location>
</feature>
<dbReference type="PANTHER" id="PTHR38139:SF1">
    <property type="entry name" value="NUCLEOSIDE TRANSPORTER_FEOB GTPASE GATE DOMAIN-CONTAINING PROTEIN"/>
    <property type="match status" value="1"/>
</dbReference>
<keyword evidence="1" id="KW-1133">Transmembrane helix</keyword>
<dbReference type="Proteomes" id="UP000623215">
    <property type="component" value="Unassembled WGS sequence"/>
</dbReference>
<protein>
    <recommendedName>
        <fullName evidence="2">Nucleoside transporter/FeoB GTPase Gate domain-containing protein</fullName>
    </recommendedName>
</protein>
<evidence type="ECO:0000313" key="3">
    <source>
        <dbReference type="EMBL" id="HIQ32713.1"/>
    </source>
</evidence>
<organism evidence="3 4">
    <name type="scientific">Methanothermococcus okinawensis</name>
    <dbReference type="NCBI Taxonomy" id="155863"/>
    <lineage>
        <taxon>Archaea</taxon>
        <taxon>Methanobacteriati</taxon>
        <taxon>Methanobacteriota</taxon>
        <taxon>Methanomada group</taxon>
        <taxon>Methanococci</taxon>
        <taxon>Methanococcales</taxon>
        <taxon>Methanococcaceae</taxon>
        <taxon>Methanothermococcus</taxon>
    </lineage>
</organism>
<evidence type="ECO:0000259" key="2">
    <source>
        <dbReference type="Pfam" id="PF07670"/>
    </source>
</evidence>
<feature type="transmembrane region" description="Helical" evidence="1">
    <location>
        <begin position="97"/>
        <end position="118"/>
    </location>
</feature>
<sequence>MDIFLNSLKISLIYTVKMLSIILPTIFLMNYLINSGVMERLLETLLPLVKHLNINPISLSSILACLLSPTVGYSILAEGLRSGKISEEEVIATSLANSFPSILSHTLTFFLPVVIPILGLTGVIFLIIRLGVALVKSILGILYLWRISRGGDTEKGLKIKGYKKRDVKASLYSTLKFSKRVVPVMFITMFLVVLLSNLGVFQYLNSLIMPVTERFHLNPNIGLLALTEVINVYGAVVMAGEFLRESILSPREILIGLVIGNVVTFSSRYVKHSLPLHLALFGPRLGSKIVMINGIITLLLDIIVIGLLI</sequence>
<accession>A0A832ZZ06</accession>
<feature type="transmembrane region" description="Helical" evidence="1">
    <location>
        <begin position="252"/>
        <end position="270"/>
    </location>
</feature>
<feature type="transmembrane region" description="Helical" evidence="1">
    <location>
        <begin position="53"/>
        <end position="76"/>
    </location>
</feature>
<proteinExistence type="predicted"/>
<evidence type="ECO:0000256" key="1">
    <source>
        <dbReference type="SAM" id="Phobius"/>
    </source>
</evidence>
<dbReference type="InterPro" id="IPR038880">
    <property type="entry name" value="MJ0871-like"/>
</dbReference>
<keyword evidence="1" id="KW-0472">Membrane</keyword>
<dbReference type="InterPro" id="IPR011642">
    <property type="entry name" value="Gate_dom"/>
</dbReference>
<comment type="caution">
    <text evidence="3">The sequence shown here is derived from an EMBL/GenBank/DDBJ whole genome shotgun (WGS) entry which is preliminary data.</text>
</comment>
<evidence type="ECO:0000313" key="4">
    <source>
        <dbReference type="Proteomes" id="UP000623215"/>
    </source>
</evidence>
<feature type="domain" description="Nucleoside transporter/FeoB GTPase Gate" evidence="2">
    <location>
        <begin position="16"/>
        <end position="118"/>
    </location>
</feature>
<feature type="transmembrane region" description="Helical" evidence="1">
    <location>
        <begin position="290"/>
        <end position="308"/>
    </location>
</feature>
<dbReference type="Pfam" id="PF07670">
    <property type="entry name" value="Gate"/>
    <property type="match status" value="1"/>
</dbReference>
<dbReference type="EMBL" id="DQVW01000083">
    <property type="protein sequence ID" value="HIQ32713.1"/>
    <property type="molecule type" value="Genomic_DNA"/>
</dbReference>
<name>A0A832ZZ06_9EURY</name>
<gene>
    <name evidence="3" type="ORF">EYH55_04460</name>
</gene>
<feature type="transmembrane region" description="Helical" evidence="1">
    <location>
        <begin position="221"/>
        <end position="240"/>
    </location>
</feature>